<dbReference type="PROSITE" id="PS50928">
    <property type="entry name" value="ABC_TM1"/>
    <property type="match status" value="1"/>
</dbReference>
<dbReference type="PANTHER" id="PTHR43386:SF25">
    <property type="entry name" value="PEPTIDE ABC TRANSPORTER PERMEASE PROTEIN"/>
    <property type="match status" value="1"/>
</dbReference>
<evidence type="ECO:0000313" key="10">
    <source>
        <dbReference type="EMBL" id="HCT14243.1"/>
    </source>
</evidence>
<evidence type="ECO:0000256" key="5">
    <source>
        <dbReference type="ARBA" id="ARBA00022989"/>
    </source>
</evidence>
<dbReference type="Pfam" id="PF00528">
    <property type="entry name" value="BPD_transp_1"/>
    <property type="match status" value="1"/>
</dbReference>
<feature type="transmembrane region" description="Helical" evidence="7">
    <location>
        <begin position="37"/>
        <end position="56"/>
    </location>
</feature>
<gene>
    <name evidence="10" type="ORF">DIW82_05450</name>
</gene>
<dbReference type="InterPro" id="IPR000515">
    <property type="entry name" value="MetI-like"/>
</dbReference>
<dbReference type="InterPro" id="IPR050366">
    <property type="entry name" value="BP-dependent_transpt_permease"/>
</dbReference>
<feature type="transmembrane region" description="Helical" evidence="7">
    <location>
        <begin position="262"/>
        <end position="284"/>
    </location>
</feature>
<evidence type="ECO:0000256" key="8">
    <source>
        <dbReference type="SAM" id="MobiDB-lite"/>
    </source>
</evidence>
<evidence type="ECO:0000313" key="11">
    <source>
        <dbReference type="Proteomes" id="UP000261739"/>
    </source>
</evidence>
<evidence type="ECO:0000259" key="9">
    <source>
        <dbReference type="PROSITE" id="PS50928"/>
    </source>
</evidence>
<evidence type="ECO:0000256" key="4">
    <source>
        <dbReference type="ARBA" id="ARBA00022692"/>
    </source>
</evidence>
<evidence type="ECO:0000256" key="2">
    <source>
        <dbReference type="ARBA" id="ARBA00022448"/>
    </source>
</evidence>
<feature type="transmembrane region" description="Helical" evidence="7">
    <location>
        <begin position="217"/>
        <end position="242"/>
    </location>
</feature>
<feature type="compositionally biased region" description="Low complexity" evidence="8">
    <location>
        <begin position="1"/>
        <end position="14"/>
    </location>
</feature>
<dbReference type="PANTHER" id="PTHR43386">
    <property type="entry name" value="OLIGOPEPTIDE TRANSPORT SYSTEM PERMEASE PROTEIN APPC"/>
    <property type="match status" value="1"/>
</dbReference>
<dbReference type="AlphaFoldDB" id="A0A3D4SY84"/>
<feature type="region of interest" description="Disordered" evidence="8">
    <location>
        <begin position="1"/>
        <end position="33"/>
    </location>
</feature>
<comment type="similarity">
    <text evidence="7">Belongs to the binding-protein-dependent transport system permease family.</text>
</comment>
<keyword evidence="2 7" id="KW-0813">Transport</keyword>
<feature type="transmembrane region" description="Helical" evidence="7">
    <location>
        <begin position="100"/>
        <end position="125"/>
    </location>
</feature>
<dbReference type="GO" id="GO:0005886">
    <property type="term" value="C:plasma membrane"/>
    <property type="evidence" value="ECO:0007669"/>
    <property type="project" value="UniProtKB-SubCell"/>
</dbReference>
<sequence length="294" mass="30243">MTATTATAATVPGPRTRRRPVRNPRTGRRTGPGPGTVLAGLVLLVVLAWAVVPGLFTSADPLVGQPLDRLQAPSLSHLFGTDHLGRDVWTRVIHGARESVVTAALAVAVAVVAGSLIGTVAGYVGGALDSFLSRLTDVLQSVPSLLLSIAVVAGLGFGPGKVAVAVGVASVPTFVRVARNEVLRWRTSAFVEAARLSGVGTGRILARHILPHALSPLAGLAVLEFGTALLSVSALSFLGLGAPPPTPEWGLLVADGRSYLASAWWLTTLPGLVIAVTVIAVNHLSRTLTTRSTS</sequence>
<evidence type="ECO:0000256" key="3">
    <source>
        <dbReference type="ARBA" id="ARBA00022475"/>
    </source>
</evidence>
<comment type="subcellular location">
    <subcellularLocation>
        <location evidence="1 7">Cell membrane</location>
        <topology evidence="1 7">Multi-pass membrane protein</topology>
    </subcellularLocation>
</comment>
<evidence type="ECO:0000256" key="7">
    <source>
        <dbReference type="RuleBase" id="RU363032"/>
    </source>
</evidence>
<protein>
    <submittedName>
        <fullName evidence="10">ABC transporter permease</fullName>
    </submittedName>
</protein>
<dbReference type="EMBL" id="DQID01000148">
    <property type="protein sequence ID" value="HCT14243.1"/>
    <property type="molecule type" value="Genomic_DNA"/>
</dbReference>
<dbReference type="GO" id="GO:0055085">
    <property type="term" value="P:transmembrane transport"/>
    <property type="evidence" value="ECO:0007669"/>
    <property type="project" value="InterPro"/>
</dbReference>
<dbReference type="InterPro" id="IPR035906">
    <property type="entry name" value="MetI-like_sf"/>
</dbReference>
<feature type="domain" description="ABC transmembrane type-1" evidence="9">
    <location>
        <begin position="96"/>
        <end position="285"/>
    </location>
</feature>
<dbReference type="STRING" id="863239.GCA_000213935_01591"/>
<reference evidence="10 11" key="1">
    <citation type="journal article" date="2018" name="Nat. Biotechnol.">
        <title>A standardized bacterial taxonomy based on genome phylogeny substantially revises the tree of life.</title>
        <authorList>
            <person name="Parks D.H."/>
            <person name="Chuvochina M."/>
            <person name="Waite D.W."/>
            <person name="Rinke C."/>
            <person name="Skarshewski A."/>
            <person name="Chaumeil P.A."/>
            <person name="Hugenholtz P."/>
        </authorList>
    </citation>
    <scope>NUCLEOTIDE SEQUENCE [LARGE SCALE GENOMIC DNA]</scope>
    <source>
        <strain evidence="10">UBA11247</strain>
    </source>
</reference>
<evidence type="ECO:0000256" key="1">
    <source>
        <dbReference type="ARBA" id="ARBA00004651"/>
    </source>
</evidence>
<name>A0A3D4SY84_9CORY</name>
<keyword evidence="5 7" id="KW-1133">Transmembrane helix</keyword>
<accession>A0A3D4SY84</accession>
<keyword evidence="6 7" id="KW-0472">Membrane</keyword>
<dbReference type="SUPFAM" id="SSF161098">
    <property type="entry name" value="MetI-like"/>
    <property type="match status" value="1"/>
</dbReference>
<dbReference type="Gene3D" id="1.10.3720.10">
    <property type="entry name" value="MetI-like"/>
    <property type="match status" value="1"/>
</dbReference>
<dbReference type="CDD" id="cd06261">
    <property type="entry name" value="TM_PBP2"/>
    <property type="match status" value="1"/>
</dbReference>
<dbReference type="RefSeq" id="WP_010120447.1">
    <property type="nucleotide sequence ID" value="NZ_DAITTW010000064.1"/>
</dbReference>
<comment type="caution">
    <text evidence="10">The sequence shown here is derived from an EMBL/GenBank/DDBJ whole genome shotgun (WGS) entry which is preliminary data.</text>
</comment>
<evidence type="ECO:0000256" key="6">
    <source>
        <dbReference type="ARBA" id="ARBA00023136"/>
    </source>
</evidence>
<proteinExistence type="inferred from homology"/>
<dbReference type="Proteomes" id="UP000261739">
    <property type="component" value="Unassembled WGS sequence"/>
</dbReference>
<feature type="transmembrane region" description="Helical" evidence="7">
    <location>
        <begin position="145"/>
        <end position="175"/>
    </location>
</feature>
<keyword evidence="3" id="KW-1003">Cell membrane</keyword>
<feature type="compositionally biased region" description="Basic residues" evidence="8">
    <location>
        <begin position="15"/>
        <end position="28"/>
    </location>
</feature>
<keyword evidence="4 7" id="KW-0812">Transmembrane</keyword>
<organism evidence="10 11">
    <name type="scientific">Corynebacterium nuruki</name>
    <dbReference type="NCBI Taxonomy" id="1032851"/>
    <lineage>
        <taxon>Bacteria</taxon>
        <taxon>Bacillati</taxon>
        <taxon>Actinomycetota</taxon>
        <taxon>Actinomycetes</taxon>
        <taxon>Mycobacteriales</taxon>
        <taxon>Corynebacteriaceae</taxon>
        <taxon>Corynebacterium</taxon>
    </lineage>
</organism>